<evidence type="ECO:0000259" key="3">
    <source>
        <dbReference type="PROSITE" id="PS50075"/>
    </source>
</evidence>
<dbReference type="GO" id="GO:0031177">
    <property type="term" value="F:phosphopantetheine binding"/>
    <property type="evidence" value="ECO:0007669"/>
    <property type="project" value="InterPro"/>
</dbReference>
<dbReference type="EMBL" id="VOPW01000001">
    <property type="protein sequence ID" value="TXC66434.1"/>
    <property type="molecule type" value="Genomic_DNA"/>
</dbReference>
<evidence type="ECO:0000256" key="2">
    <source>
        <dbReference type="ARBA" id="ARBA00022553"/>
    </source>
</evidence>
<dbReference type="AlphaFoldDB" id="A0A5C6U0H5"/>
<evidence type="ECO:0000256" key="1">
    <source>
        <dbReference type="ARBA" id="ARBA00022450"/>
    </source>
</evidence>
<dbReference type="SUPFAM" id="SSF47336">
    <property type="entry name" value="ACP-like"/>
    <property type="match status" value="1"/>
</dbReference>
<dbReference type="Gene3D" id="1.10.1200.10">
    <property type="entry name" value="ACP-like"/>
    <property type="match status" value="1"/>
</dbReference>
<dbReference type="InterPro" id="IPR009081">
    <property type="entry name" value="PP-bd_ACP"/>
</dbReference>
<dbReference type="InterPro" id="IPR036736">
    <property type="entry name" value="ACP-like_sf"/>
</dbReference>
<name>A0A5C6U0H5_9BURK</name>
<accession>A0A5C6U0H5</accession>
<keyword evidence="5" id="KW-1185">Reference proteome</keyword>
<reference evidence="4 5" key="1">
    <citation type="submission" date="2019-08" db="EMBL/GenBank/DDBJ databases">
        <authorList>
            <person name="Khan S.A."/>
            <person name="Jeon C.O."/>
            <person name="Jeong S.E."/>
        </authorList>
    </citation>
    <scope>NUCLEOTIDE SEQUENCE [LARGE SCALE GENOMIC DNA]</scope>
    <source>
        <strain evidence="5">IMCC1728</strain>
    </source>
</reference>
<dbReference type="Gene3D" id="3.30.70.3290">
    <property type="match status" value="1"/>
</dbReference>
<dbReference type="Pfam" id="PF00550">
    <property type="entry name" value="PP-binding"/>
    <property type="match status" value="1"/>
</dbReference>
<dbReference type="PROSITE" id="PS50075">
    <property type="entry name" value="CARRIER"/>
    <property type="match status" value="1"/>
</dbReference>
<comment type="caution">
    <text evidence="4">The sequence shown here is derived from an EMBL/GenBank/DDBJ whole genome shotgun (WGS) entry which is preliminary data.</text>
</comment>
<dbReference type="InterPro" id="IPR020806">
    <property type="entry name" value="PKS_PP-bd"/>
</dbReference>
<keyword evidence="2" id="KW-0597">Phosphoprotein</keyword>
<feature type="domain" description="Carrier" evidence="3">
    <location>
        <begin position="85"/>
        <end position="163"/>
    </location>
</feature>
<proteinExistence type="predicted"/>
<dbReference type="Proteomes" id="UP000321832">
    <property type="component" value="Unassembled WGS sequence"/>
</dbReference>
<evidence type="ECO:0000313" key="4">
    <source>
        <dbReference type="EMBL" id="TXC66434.1"/>
    </source>
</evidence>
<gene>
    <name evidence="4" type="ORF">FSC37_13035</name>
</gene>
<dbReference type="SMART" id="SM00823">
    <property type="entry name" value="PKS_PP"/>
    <property type="match status" value="1"/>
</dbReference>
<organism evidence="4 5">
    <name type="scientific">Piscinibacter aquaticus</name>
    <dbReference type="NCBI Taxonomy" id="392597"/>
    <lineage>
        <taxon>Bacteria</taxon>
        <taxon>Pseudomonadati</taxon>
        <taxon>Pseudomonadota</taxon>
        <taxon>Betaproteobacteria</taxon>
        <taxon>Burkholderiales</taxon>
        <taxon>Sphaerotilaceae</taxon>
        <taxon>Piscinibacter</taxon>
    </lineage>
</organism>
<evidence type="ECO:0000313" key="5">
    <source>
        <dbReference type="Proteomes" id="UP000321832"/>
    </source>
</evidence>
<protein>
    <submittedName>
        <fullName evidence="4">Acyl carrier protein</fullName>
    </submittedName>
</protein>
<sequence length="185" mass="19833">MVPLLGRANAPGEPVVNALQGLGAAWCAGVAVRWPVPAGAPRAALPTYPFQGQDHWFKRKALASSAPAATTPSFMMSVEVAPTMSRIPNIERELAELMSGVSGLPAPDLSADAAFLDLGLDSLSLTQATLEIERVFGVKLRFRRLLEDLDSIGKLARHLDLELPAGKFAPAPAALLRSPFRRDQW</sequence>
<keyword evidence="1" id="KW-0596">Phosphopantetheine</keyword>